<reference evidence="2" key="1">
    <citation type="submission" date="2021-01" db="EMBL/GenBank/DDBJ databases">
        <title>Adiantum capillus-veneris genome.</title>
        <authorList>
            <person name="Fang Y."/>
            <person name="Liao Q."/>
        </authorList>
    </citation>
    <scope>NUCLEOTIDE SEQUENCE</scope>
    <source>
        <strain evidence="2">H3</strain>
        <tissue evidence="2">Leaf</tissue>
    </source>
</reference>
<dbReference type="AlphaFoldDB" id="A0A9D4U1W0"/>
<dbReference type="EMBL" id="JABFUD020000025">
    <property type="protein sequence ID" value="KAI5058949.1"/>
    <property type="molecule type" value="Genomic_DNA"/>
</dbReference>
<dbReference type="Proteomes" id="UP000886520">
    <property type="component" value="Chromosome 25"/>
</dbReference>
<keyword evidence="3" id="KW-1185">Reference proteome</keyword>
<organism evidence="2 3">
    <name type="scientific">Adiantum capillus-veneris</name>
    <name type="common">Maidenhair fern</name>
    <dbReference type="NCBI Taxonomy" id="13818"/>
    <lineage>
        <taxon>Eukaryota</taxon>
        <taxon>Viridiplantae</taxon>
        <taxon>Streptophyta</taxon>
        <taxon>Embryophyta</taxon>
        <taxon>Tracheophyta</taxon>
        <taxon>Polypodiopsida</taxon>
        <taxon>Polypodiidae</taxon>
        <taxon>Polypodiales</taxon>
        <taxon>Pteridineae</taxon>
        <taxon>Pteridaceae</taxon>
        <taxon>Vittarioideae</taxon>
        <taxon>Adiantum</taxon>
    </lineage>
</organism>
<gene>
    <name evidence="2" type="ORF">GOP47_0025268</name>
</gene>
<sequence>MDTVYGSKERQTSHGWSANKMRESSSSIIGSHNHMPQEHVVTGIQLCTHLQRSCSTCSHGERLSCRRLYYTDILYLLFRLHRT</sequence>
<accession>A0A9D4U1W0</accession>
<comment type="caution">
    <text evidence="2">The sequence shown here is derived from an EMBL/GenBank/DDBJ whole genome shotgun (WGS) entry which is preliminary data.</text>
</comment>
<evidence type="ECO:0000313" key="2">
    <source>
        <dbReference type="EMBL" id="KAI5058949.1"/>
    </source>
</evidence>
<proteinExistence type="predicted"/>
<protein>
    <submittedName>
        <fullName evidence="2">Uncharacterized protein</fullName>
    </submittedName>
</protein>
<evidence type="ECO:0000313" key="3">
    <source>
        <dbReference type="Proteomes" id="UP000886520"/>
    </source>
</evidence>
<evidence type="ECO:0000256" key="1">
    <source>
        <dbReference type="SAM" id="MobiDB-lite"/>
    </source>
</evidence>
<feature type="region of interest" description="Disordered" evidence="1">
    <location>
        <begin position="1"/>
        <end position="32"/>
    </location>
</feature>
<name>A0A9D4U1W0_ADICA</name>